<feature type="coiled-coil region" evidence="1">
    <location>
        <begin position="2"/>
        <end position="32"/>
    </location>
</feature>
<keyword evidence="4" id="KW-1185">Reference proteome</keyword>
<dbReference type="OrthoDB" id="8233678at2"/>
<name>A0A562RX08_9BRAD</name>
<dbReference type="AlphaFoldDB" id="A0A562RX08"/>
<comment type="caution">
    <text evidence="3">The sequence shown here is derived from an EMBL/GenBank/DDBJ whole genome shotgun (WGS) entry which is preliminary data.</text>
</comment>
<dbReference type="RefSeq" id="WP_145831387.1">
    <property type="nucleotide sequence ID" value="NZ_VLLA01000003.1"/>
</dbReference>
<keyword evidence="1" id="KW-0175">Coiled coil</keyword>
<accession>A0A562RX08</accession>
<gene>
    <name evidence="3" type="ORF">IQ16_01763</name>
</gene>
<feature type="compositionally biased region" description="Basic and acidic residues" evidence="2">
    <location>
        <begin position="263"/>
        <end position="281"/>
    </location>
</feature>
<evidence type="ECO:0000313" key="3">
    <source>
        <dbReference type="EMBL" id="TWI73625.1"/>
    </source>
</evidence>
<protein>
    <submittedName>
        <fullName evidence="3">Uncharacterized protein</fullName>
    </submittedName>
</protein>
<evidence type="ECO:0000256" key="2">
    <source>
        <dbReference type="SAM" id="MobiDB-lite"/>
    </source>
</evidence>
<proteinExistence type="predicted"/>
<feature type="region of interest" description="Disordered" evidence="2">
    <location>
        <begin position="262"/>
        <end position="281"/>
    </location>
</feature>
<reference evidence="3 4" key="1">
    <citation type="journal article" date="2015" name="Stand. Genomic Sci.">
        <title>Genomic Encyclopedia of Bacterial and Archaeal Type Strains, Phase III: the genomes of soil and plant-associated and newly described type strains.</title>
        <authorList>
            <person name="Whitman W.B."/>
            <person name="Woyke T."/>
            <person name="Klenk H.P."/>
            <person name="Zhou Y."/>
            <person name="Lilburn T.G."/>
            <person name="Beck B.J."/>
            <person name="De Vos P."/>
            <person name="Vandamme P."/>
            <person name="Eisen J.A."/>
            <person name="Garrity G."/>
            <person name="Hugenholtz P."/>
            <person name="Kyrpides N.C."/>
        </authorList>
    </citation>
    <scope>NUCLEOTIDE SEQUENCE [LARGE SCALE GENOMIC DNA]</scope>
    <source>
        <strain evidence="3 4">CGMCC 1.10948</strain>
    </source>
</reference>
<organism evidence="3 4">
    <name type="scientific">Bradyrhizobium huanghuaihaiense</name>
    <dbReference type="NCBI Taxonomy" id="990078"/>
    <lineage>
        <taxon>Bacteria</taxon>
        <taxon>Pseudomonadati</taxon>
        <taxon>Pseudomonadota</taxon>
        <taxon>Alphaproteobacteria</taxon>
        <taxon>Hyphomicrobiales</taxon>
        <taxon>Nitrobacteraceae</taxon>
        <taxon>Bradyrhizobium</taxon>
    </lineage>
</organism>
<dbReference type="EMBL" id="VLLA01000003">
    <property type="protein sequence ID" value="TWI73625.1"/>
    <property type="molecule type" value="Genomic_DNA"/>
</dbReference>
<dbReference type="Proteomes" id="UP000316291">
    <property type="component" value="Unassembled WGS sequence"/>
</dbReference>
<evidence type="ECO:0000256" key="1">
    <source>
        <dbReference type="SAM" id="Coils"/>
    </source>
</evidence>
<evidence type="ECO:0000313" key="4">
    <source>
        <dbReference type="Proteomes" id="UP000316291"/>
    </source>
</evidence>
<sequence length="281" mass="31178">MLENLNDRRALLERARTELIENENSLATLAEAKGEASKAGREAFAQWKDDSDWRTMEKDRLTVLIEELSREVANEDAAEASARLRETYKRRRAANGELANRIVNELSRINSETLALLREIATAAIEDVTINAALPDDLEPLVSAHVLARAHPGRARQELSSKRLSLWVRSDNGAVVGDPDAVEDVGNGRGVIRRMAPLPNIRCHKASFEQISFHPAEAPIRPIALWKMRLADAKGPGFIFDGSELTHPSQVLAALDRAAQIGEPRDRPIETEVRPLGPDKR</sequence>